<protein>
    <submittedName>
        <fullName evidence="1">Uncharacterized protein</fullName>
    </submittedName>
</protein>
<organism evidence="1 2">
    <name type="scientific">Massilia eurypsychrophila</name>
    <dbReference type="NCBI Taxonomy" id="1485217"/>
    <lineage>
        <taxon>Bacteria</taxon>
        <taxon>Pseudomonadati</taxon>
        <taxon>Pseudomonadota</taxon>
        <taxon>Betaproteobacteria</taxon>
        <taxon>Burkholderiales</taxon>
        <taxon>Oxalobacteraceae</taxon>
        <taxon>Telluria group</taxon>
        <taxon>Massilia</taxon>
    </lineage>
</organism>
<reference evidence="1 2" key="1">
    <citation type="submission" date="2017-10" db="EMBL/GenBank/DDBJ databases">
        <title>Massilia psychrophilum sp. nov., a novel purple-pigmented bacterium isolated from Tianshan glacier, Xinjiang Municipality, China.</title>
        <authorList>
            <person name="Wang H."/>
        </authorList>
    </citation>
    <scope>NUCLEOTIDE SEQUENCE [LARGE SCALE GENOMIC DNA]</scope>
    <source>
        <strain evidence="1 2">JCM 30074</strain>
    </source>
</reference>
<evidence type="ECO:0000313" key="2">
    <source>
        <dbReference type="Proteomes" id="UP000230390"/>
    </source>
</evidence>
<dbReference type="OrthoDB" id="8659244at2"/>
<dbReference type="Proteomes" id="UP000230390">
    <property type="component" value="Unassembled WGS sequence"/>
</dbReference>
<comment type="caution">
    <text evidence="1">The sequence shown here is derived from an EMBL/GenBank/DDBJ whole genome shotgun (WGS) entry which is preliminary data.</text>
</comment>
<evidence type="ECO:0000313" key="1">
    <source>
        <dbReference type="EMBL" id="PIL42908.1"/>
    </source>
</evidence>
<dbReference type="EMBL" id="PDOC01000019">
    <property type="protein sequence ID" value="PIL42908.1"/>
    <property type="molecule type" value="Genomic_DNA"/>
</dbReference>
<name>A0A2G8TB57_9BURK</name>
<dbReference type="AlphaFoldDB" id="A0A2G8TB57"/>
<proteinExistence type="predicted"/>
<accession>A0A2G8TB57</accession>
<keyword evidence="2" id="KW-1185">Reference proteome</keyword>
<gene>
    <name evidence="1" type="ORF">CR105_21880</name>
</gene>
<sequence>MPELIAPVLACLAQQAGSEVHAFWITGADELNELAPAELLAGCPFDTRGALHASQQALLGLPSQQRQQKVLAFAQQQASGKAVVIG</sequence>